<keyword evidence="1" id="KW-0233">DNA recombination</keyword>
<dbReference type="GO" id="GO:0016787">
    <property type="term" value="F:hydrolase activity"/>
    <property type="evidence" value="ECO:0007669"/>
    <property type="project" value="UniProtKB-KW"/>
</dbReference>
<dbReference type="VEuPathDB" id="FungiDB:PHYBLDRAFT_152915"/>
<dbReference type="RefSeq" id="XP_018283931.1">
    <property type="nucleotide sequence ID" value="XM_018433027.1"/>
</dbReference>
<comment type="similarity">
    <text evidence="1">Belongs to the helicase family.</text>
</comment>
<dbReference type="Proteomes" id="UP000077315">
    <property type="component" value="Unassembled WGS sequence"/>
</dbReference>
<dbReference type="OrthoDB" id="2286272at2759"/>
<comment type="cofactor">
    <cofactor evidence="1">
        <name>Mg(2+)</name>
        <dbReference type="ChEBI" id="CHEBI:18420"/>
    </cofactor>
</comment>
<sequence length="120" mass="13620">MSHLPGVLFFWKDPERPIDMILLQSDQSESFVETSGIAALLLDGGHTEHSLFKIPLKLDVNSMSSMISKDMFHDVSQTMQDIMKSMNPLLEHVPFGEISLSLEEISVRFYLLSLKPLELK</sequence>
<evidence type="ECO:0000313" key="3">
    <source>
        <dbReference type="EMBL" id="OAD65891.1"/>
    </source>
</evidence>
<dbReference type="Pfam" id="PF05970">
    <property type="entry name" value="PIF1"/>
    <property type="match status" value="1"/>
</dbReference>
<keyword evidence="1" id="KW-0234">DNA repair</keyword>
<keyword evidence="1" id="KW-0378">Hydrolase</keyword>
<keyword evidence="1" id="KW-0067">ATP-binding</keyword>
<dbReference type="InParanoid" id="A0A162ZCU1"/>
<dbReference type="GO" id="GO:0005524">
    <property type="term" value="F:ATP binding"/>
    <property type="evidence" value="ECO:0007669"/>
    <property type="project" value="UniProtKB-KW"/>
</dbReference>
<organism evidence="3 4">
    <name type="scientific">Phycomyces blakesleeanus (strain ATCC 8743b / DSM 1359 / FGSC 10004 / NBRC 33097 / NRRL 1555)</name>
    <dbReference type="NCBI Taxonomy" id="763407"/>
    <lineage>
        <taxon>Eukaryota</taxon>
        <taxon>Fungi</taxon>
        <taxon>Fungi incertae sedis</taxon>
        <taxon>Mucoromycota</taxon>
        <taxon>Mucoromycotina</taxon>
        <taxon>Mucoromycetes</taxon>
        <taxon>Mucorales</taxon>
        <taxon>Phycomycetaceae</taxon>
        <taxon>Phycomyces</taxon>
    </lineage>
</organism>
<reference evidence="4" key="1">
    <citation type="submission" date="2015-06" db="EMBL/GenBank/DDBJ databases">
        <title>Expansion of signal transduction pathways in fungi by whole-genome duplication.</title>
        <authorList>
            <consortium name="DOE Joint Genome Institute"/>
            <person name="Corrochano L.M."/>
            <person name="Kuo A."/>
            <person name="Marcet-Houben M."/>
            <person name="Polaino S."/>
            <person name="Salamov A."/>
            <person name="Villalobos J.M."/>
            <person name="Alvarez M.I."/>
            <person name="Avalos J."/>
            <person name="Benito E.P."/>
            <person name="Benoit I."/>
            <person name="Burger G."/>
            <person name="Camino L.P."/>
            <person name="Canovas D."/>
            <person name="Cerda-Olmedo E."/>
            <person name="Cheng J.-F."/>
            <person name="Dominguez A."/>
            <person name="Elias M."/>
            <person name="Eslava A.P."/>
            <person name="Glaser F."/>
            <person name="Grimwood J."/>
            <person name="Gutierrez G."/>
            <person name="Heitman J."/>
            <person name="Henrissat B."/>
            <person name="Iturriaga E.A."/>
            <person name="Lang B.F."/>
            <person name="Lavin J.L."/>
            <person name="Lee S."/>
            <person name="Li W."/>
            <person name="Lindquist E."/>
            <person name="Lopez-Garcia S."/>
            <person name="Luque E.M."/>
            <person name="Marcos A.T."/>
            <person name="Martin J."/>
            <person name="McCluskey K."/>
            <person name="Medina H.R."/>
            <person name="Miralles-Duran A."/>
            <person name="Miyazaki A."/>
            <person name="Munoz-Torres E."/>
            <person name="Oguiza J.A."/>
            <person name="Ohm R."/>
            <person name="Olmedo M."/>
            <person name="Orejas M."/>
            <person name="Ortiz-Castellanos L."/>
            <person name="Pisabarro A.G."/>
            <person name="Rodriguez-Romero J."/>
            <person name="Ruiz-Herrera J."/>
            <person name="Ruiz-Vazquez R."/>
            <person name="Sanz C."/>
            <person name="Schackwitz W."/>
            <person name="Schmutz J."/>
            <person name="Shahriari M."/>
            <person name="Shelest E."/>
            <person name="Silva-Franco F."/>
            <person name="Soanes D."/>
            <person name="Syed K."/>
            <person name="Tagua V.G."/>
            <person name="Talbot N.J."/>
            <person name="Thon M."/>
            <person name="De vries R.P."/>
            <person name="Wiebenga A."/>
            <person name="Yadav J.S."/>
            <person name="Braun E.L."/>
            <person name="Baker S."/>
            <person name="Garre V."/>
            <person name="Horwitz B."/>
            <person name="Torres-Martinez S."/>
            <person name="Idnurm A."/>
            <person name="Herrera-Estrella A."/>
            <person name="Gabaldon T."/>
            <person name="Grigoriev I.V."/>
        </authorList>
    </citation>
    <scope>NUCLEOTIDE SEQUENCE [LARGE SCALE GENOMIC DNA]</scope>
    <source>
        <strain evidence="4">NRRL 1555(-)</strain>
    </source>
</reference>
<evidence type="ECO:0000259" key="2">
    <source>
        <dbReference type="Pfam" id="PF05970"/>
    </source>
</evidence>
<comment type="catalytic activity">
    <reaction evidence="1">
        <text>ATP + H2O = ADP + phosphate + H(+)</text>
        <dbReference type="Rhea" id="RHEA:13065"/>
        <dbReference type="ChEBI" id="CHEBI:15377"/>
        <dbReference type="ChEBI" id="CHEBI:15378"/>
        <dbReference type="ChEBI" id="CHEBI:30616"/>
        <dbReference type="ChEBI" id="CHEBI:43474"/>
        <dbReference type="ChEBI" id="CHEBI:456216"/>
        <dbReference type="EC" id="5.6.2.3"/>
    </reaction>
</comment>
<proteinExistence type="inferred from homology"/>
<accession>A0A162ZCU1</accession>
<dbReference type="GO" id="GO:0006310">
    <property type="term" value="P:DNA recombination"/>
    <property type="evidence" value="ECO:0007669"/>
    <property type="project" value="UniProtKB-KW"/>
</dbReference>
<protein>
    <recommendedName>
        <fullName evidence="1">ATP-dependent DNA helicase</fullName>
        <ecNumber evidence="1">5.6.2.3</ecNumber>
    </recommendedName>
</protein>
<dbReference type="GeneID" id="28993933"/>
<dbReference type="AlphaFoldDB" id="A0A162ZCU1"/>
<keyword evidence="1" id="KW-0547">Nucleotide-binding</keyword>
<dbReference type="EC" id="5.6.2.3" evidence="1"/>
<dbReference type="EMBL" id="KV441007">
    <property type="protein sequence ID" value="OAD65891.1"/>
    <property type="molecule type" value="Genomic_DNA"/>
</dbReference>
<evidence type="ECO:0000256" key="1">
    <source>
        <dbReference type="RuleBase" id="RU363044"/>
    </source>
</evidence>
<gene>
    <name evidence="3" type="ORF">PHYBLDRAFT_152915</name>
</gene>
<feature type="domain" description="DNA helicase Pif1-like DEAD-box helicase" evidence="2">
    <location>
        <begin position="30"/>
        <end position="64"/>
    </location>
</feature>
<dbReference type="GO" id="GO:0043139">
    <property type="term" value="F:5'-3' DNA helicase activity"/>
    <property type="evidence" value="ECO:0007669"/>
    <property type="project" value="UniProtKB-EC"/>
</dbReference>
<evidence type="ECO:0000313" key="4">
    <source>
        <dbReference type="Proteomes" id="UP000077315"/>
    </source>
</evidence>
<dbReference type="GO" id="GO:0006281">
    <property type="term" value="P:DNA repair"/>
    <property type="evidence" value="ECO:0007669"/>
    <property type="project" value="UniProtKB-KW"/>
</dbReference>
<keyword evidence="1" id="KW-0347">Helicase</keyword>
<keyword evidence="4" id="KW-1185">Reference proteome</keyword>
<keyword evidence="1" id="KW-0227">DNA damage</keyword>
<name>A0A162ZCU1_PHYB8</name>
<dbReference type="InterPro" id="IPR010285">
    <property type="entry name" value="DNA_helicase_pif1-like_DEAD"/>
</dbReference>
<dbReference type="GO" id="GO:0000723">
    <property type="term" value="P:telomere maintenance"/>
    <property type="evidence" value="ECO:0007669"/>
    <property type="project" value="InterPro"/>
</dbReference>